<dbReference type="RefSeq" id="WP_227576069.1">
    <property type="nucleotide sequence ID" value="NZ_CP101987.1"/>
</dbReference>
<keyword evidence="4" id="KW-1185">Reference proteome</keyword>
<feature type="compositionally biased region" description="Pro residues" evidence="1">
    <location>
        <begin position="41"/>
        <end position="51"/>
    </location>
</feature>
<proteinExistence type="predicted"/>
<organism evidence="3 4">
    <name type="scientific">Cellulomonas xiejunii</name>
    <dbReference type="NCBI Taxonomy" id="2968083"/>
    <lineage>
        <taxon>Bacteria</taxon>
        <taxon>Bacillati</taxon>
        <taxon>Actinomycetota</taxon>
        <taxon>Actinomycetes</taxon>
        <taxon>Micrococcales</taxon>
        <taxon>Cellulomonadaceae</taxon>
        <taxon>Cellulomonas</taxon>
    </lineage>
</organism>
<dbReference type="PROSITE" id="PS51257">
    <property type="entry name" value="PROKAR_LIPOPROTEIN"/>
    <property type="match status" value="1"/>
</dbReference>
<feature type="region of interest" description="Disordered" evidence="1">
    <location>
        <begin position="34"/>
        <end position="53"/>
    </location>
</feature>
<evidence type="ECO:0000256" key="1">
    <source>
        <dbReference type="SAM" id="MobiDB-lite"/>
    </source>
</evidence>
<keyword evidence="2" id="KW-0732">Signal</keyword>
<feature type="signal peptide" evidence="2">
    <location>
        <begin position="1"/>
        <end position="32"/>
    </location>
</feature>
<sequence length="222" mass="23570">MSRSTVRSATTAMGAVACLALVGCVGSSAPQATTAATAAPSPTPTPSPSAPPEVACLESGTWVADLAREAAVQAETMRQIVWKYDTQFGGERSFSFADGEFTATYSGMTETTNLVTLERADVDVNITATTEGTVVAPYVATTTQVDLGDADASGIMHEVVVLENGTPWTQESDPQEERRTALQKPQTWFYECTGDTLRLVDAVDGVAPDPVEDHHVQILTRR</sequence>
<dbReference type="Proteomes" id="UP001316384">
    <property type="component" value="Chromosome"/>
</dbReference>
<evidence type="ECO:0000256" key="2">
    <source>
        <dbReference type="SAM" id="SignalP"/>
    </source>
</evidence>
<gene>
    <name evidence="3" type="ORF">NP048_13025</name>
</gene>
<dbReference type="EMBL" id="CP101987">
    <property type="protein sequence ID" value="UUI70713.1"/>
    <property type="molecule type" value="Genomic_DNA"/>
</dbReference>
<evidence type="ECO:0000313" key="4">
    <source>
        <dbReference type="Proteomes" id="UP001316384"/>
    </source>
</evidence>
<evidence type="ECO:0008006" key="5">
    <source>
        <dbReference type="Google" id="ProtNLM"/>
    </source>
</evidence>
<name>A0ABY5KLU4_9CELL</name>
<feature type="chain" id="PRO_5046054164" description="Lipoprotein" evidence="2">
    <location>
        <begin position="33"/>
        <end position="222"/>
    </location>
</feature>
<accession>A0ABY5KLU4</accession>
<reference evidence="3 4" key="1">
    <citation type="submission" date="2022-07" db="EMBL/GenBank/DDBJ databases">
        <title>Novel species in genus cellulomonas.</title>
        <authorList>
            <person name="Ye L."/>
        </authorList>
    </citation>
    <scope>NUCLEOTIDE SEQUENCE [LARGE SCALE GENOMIC DNA]</scope>
    <source>
        <strain evidence="4">zg-B89</strain>
    </source>
</reference>
<evidence type="ECO:0000313" key="3">
    <source>
        <dbReference type="EMBL" id="UUI70713.1"/>
    </source>
</evidence>
<protein>
    <recommendedName>
        <fullName evidence="5">Lipoprotein</fullName>
    </recommendedName>
</protein>